<accession>A0A6B2LXI5</accession>
<name>A0A6B2LXI5_9BACT</name>
<dbReference type="Pfam" id="PF07584">
    <property type="entry name" value="BatA"/>
    <property type="match status" value="1"/>
</dbReference>
<evidence type="ECO:0000256" key="5">
    <source>
        <dbReference type="SAM" id="Phobius"/>
    </source>
</evidence>
<dbReference type="InterPro" id="IPR002035">
    <property type="entry name" value="VWF_A"/>
</dbReference>
<feature type="domain" description="VWFA" evidence="6">
    <location>
        <begin position="89"/>
        <end position="296"/>
    </location>
</feature>
<keyword evidence="3 5" id="KW-1133">Transmembrane helix</keyword>
<evidence type="ECO:0000256" key="4">
    <source>
        <dbReference type="ARBA" id="ARBA00023136"/>
    </source>
</evidence>
<dbReference type="PROSITE" id="PS50234">
    <property type="entry name" value="VWFA"/>
    <property type="match status" value="1"/>
</dbReference>
<evidence type="ECO:0000256" key="2">
    <source>
        <dbReference type="ARBA" id="ARBA00022692"/>
    </source>
</evidence>
<keyword evidence="2 5" id="KW-0812">Transmembrane</keyword>
<organism evidence="7 8">
    <name type="scientific">Oceanipulchritudo coccoides</name>
    <dbReference type="NCBI Taxonomy" id="2706888"/>
    <lineage>
        <taxon>Bacteria</taxon>
        <taxon>Pseudomonadati</taxon>
        <taxon>Verrucomicrobiota</taxon>
        <taxon>Opitutia</taxon>
        <taxon>Puniceicoccales</taxon>
        <taxon>Oceanipulchritudinaceae</taxon>
        <taxon>Oceanipulchritudo</taxon>
    </lineage>
</organism>
<dbReference type="InterPro" id="IPR024163">
    <property type="entry name" value="Aerotolerance_reg_N"/>
</dbReference>
<dbReference type="AlphaFoldDB" id="A0A6B2LXI5"/>
<dbReference type="InterPro" id="IPR050768">
    <property type="entry name" value="UPF0353/GerABKA_families"/>
</dbReference>
<dbReference type="RefSeq" id="WP_163962109.1">
    <property type="nucleotide sequence ID" value="NZ_JAAGNX010000001.1"/>
</dbReference>
<dbReference type="InterPro" id="IPR036465">
    <property type="entry name" value="vWFA_dom_sf"/>
</dbReference>
<keyword evidence="1" id="KW-1003">Cell membrane</keyword>
<gene>
    <name evidence="7" type="ORF">G0Q06_02420</name>
</gene>
<dbReference type="SUPFAM" id="SSF53300">
    <property type="entry name" value="vWA-like"/>
    <property type="match status" value="1"/>
</dbReference>
<dbReference type="PANTHER" id="PTHR22550">
    <property type="entry name" value="SPORE GERMINATION PROTEIN"/>
    <property type="match status" value="1"/>
</dbReference>
<evidence type="ECO:0000259" key="6">
    <source>
        <dbReference type="PROSITE" id="PS50234"/>
    </source>
</evidence>
<reference evidence="7 8" key="1">
    <citation type="submission" date="2020-02" db="EMBL/GenBank/DDBJ databases">
        <title>Albibacoteraceae fam. nov., the first described family within the subdivision 4 Verrucomicrobia.</title>
        <authorList>
            <person name="Xi F."/>
        </authorList>
    </citation>
    <scope>NUCLEOTIDE SEQUENCE [LARGE SCALE GENOMIC DNA]</scope>
    <source>
        <strain evidence="7 8">CK1056</strain>
    </source>
</reference>
<protein>
    <submittedName>
        <fullName evidence="7">VWA domain-containing protein</fullName>
    </submittedName>
</protein>
<evidence type="ECO:0000256" key="1">
    <source>
        <dbReference type="ARBA" id="ARBA00022475"/>
    </source>
</evidence>
<dbReference type="Proteomes" id="UP000478417">
    <property type="component" value="Unassembled WGS sequence"/>
</dbReference>
<keyword evidence="4 5" id="KW-0472">Membrane</keyword>
<evidence type="ECO:0000313" key="7">
    <source>
        <dbReference type="EMBL" id="NDV61301.1"/>
    </source>
</evidence>
<sequence length="342" mass="38274">MIFQFAEAHWLFLLIAVPLLLWLQGRVGRSASIRFPSTLLASQVAAFVRQRPGRWRAALRWLAIVFFIVALARPQTGEELTSSESSGVDLVIAVDLSTSMWAHDFEISGVRQDRLTVVRSVIEDFIEARKSDRIGLIAFAAQPYLVSPLTLNHDWLKRRLAQLRIGQVEDGTAIGSAIGSATNRLRDVPAESKSIILVTDGANNRGQLEPSAAAEAAKAYGIKIYTIGVGKPGMVPFPARFDRDGQPARTRDGRIFLREARSDIDLETLQAVAETTNGRYFHATNSEALRDIYEEIDRMEKREVEINVRRLFTEVYAIPLYIGLALLAIDVLLKQTRHRRLP</sequence>
<proteinExistence type="predicted"/>
<dbReference type="Pfam" id="PF00092">
    <property type="entry name" value="VWA"/>
    <property type="match status" value="1"/>
</dbReference>
<feature type="transmembrane region" description="Helical" evidence="5">
    <location>
        <begin position="315"/>
        <end position="333"/>
    </location>
</feature>
<dbReference type="PANTHER" id="PTHR22550:SF5">
    <property type="entry name" value="LEUCINE ZIPPER PROTEIN 4"/>
    <property type="match status" value="1"/>
</dbReference>
<evidence type="ECO:0000256" key="3">
    <source>
        <dbReference type="ARBA" id="ARBA00022989"/>
    </source>
</evidence>
<dbReference type="EMBL" id="JAAGNX010000001">
    <property type="protein sequence ID" value="NDV61301.1"/>
    <property type="molecule type" value="Genomic_DNA"/>
</dbReference>
<evidence type="ECO:0000313" key="8">
    <source>
        <dbReference type="Proteomes" id="UP000478417"/>
    </source>
</evidence>
<dbReference type="SMART" id="SM00327">
    <property type="entry name" value="VWA"/>
    <property type="match status" value="1"/>
</dbReference>
<dbReference type="Gene3D" id="3.40.50.410">
    <property type="entry name" value="von Willebrand factor, type A domain"/>
    <property type="match status" value="1"/>
</dbReference>
<keyword evidence="8" id="KW-1185">Reference proteome</keyword>
<comment type="caution">
    <text evidence="7">The sequence shown here is derived from an EMBL/GenBank/DDBJ whole genome shotgun (WGS) entry which is preliminary data.</text>
</comment>